<comment type="function">
    <text evidence="1">Accessory subunit of the mitochondrial membrane respiratory chain NADH dehydrogenase (Complex I), that is believed not to be involved in catalysis. Complex I functions in the transfer of electrons from NADH to the respiratory chain. The immediate electron acceptor for the enzyme is believed to be ubiquinone.</text>
</comment>
<evidence type="ECO:0000313" key="20">
    <source>
        <dbReference type="Proteomes" id="UP000261380"/>
    </source>
</evidence>
<keyword evidence="14 18" id="KW-0472">Membrane</keyword>
<organism evidence="19 20">
    <name type="scientific">Xiphophorus couchianus</name>
    <name type="common">Monterrey platyfish</name>
    <dbReference type="NCBI Taxonomy" id="32473"/>
    <lineage>
        <taxon>Eukaryota</taxon>
        <taxon>Metazoa</taxon>
        <taxon>Chordata</taxon>
        <taxon>Craniata</taxon>
        <taxon>Vertebrata</taxon>
        <taxon>Euteleostomi</taxon>
        <taxon>Actinopterygii</taxon>
        <taxon>Neopterygii</taxon>
        <taxon>Teleostei</taxon>
        <taxon>Neoteleostei</taxon>
        <taxon>Acanthomorphata</taxon>
        <taxon>Ovalentaria</taxon>
        <taxon>Atherinomorphae</taxon>
        <taxon>Cyprinodontiformes</taxon>
        <taxon>Poeciliidae</taxon>
        <taxon>Poeciliinae</taxon>
        <taxon>Xiphophorus</taxon>
    </lineage>
</organism>
<dbReference type="AlphaFoldDB" id="A0A3B5L7F0"/>
<keyword evidence="20" id="KW-1185">Reference proteome</keyword>
<evidence type="ECO:0000313" key="19">
    <source>
        <dbReference type="Ensembl" id="ENSXCOP00000003714.1"/>
    </source>
</evidence>
<dbReference type="STRING" id="32473.ENSXCOP00000003714"/>
<sequence>MVGMSLLRSAAAFAARLGPLKAGNNAANILARTIPRTNKVATRWGHGKKMFVVNPTDYYDRRFLHLLRYYILLTGIPVALLVTAVNIFIGEAELAEIPEGYEPEYWEYYKHPITRWIVRNIYDSPVKDYEKVMAAIQIEKEKADMRLTQLEVRRQMRHHGDGPWFQVPTADKGLIDNSPKSSPDN</sequence>
<dbReference type="CTD" id="4711"/>
<comment type="similarity">
    <text evidence="3">Belongs to the complex I NDUFB5 subunit family.</text>
</comment>
<evidence type="ECO:0000256" key="14">
    <source>
        <dbReference type="ARBA" id="ARBA00023136"/>
    </source>
</evidence>
<dbReference type="Proteomes" id="UP000261380">
    <property type="component" value="Unplaced"/>
</dbReference>
<keyword evidence="17" id="KW-0175">Coiled coil</keyword>
<keyword evidence="9" id="KW-0999">Mitochondrion inner membrane</keyword>
<evidence type="ECO:0000256" key="7">
    <source>
        <dbReference type="ARBA" id="ARBA00022660"/>
    </source>
</evidence>
<evidence type="ECO:0000256" key="17">
    <source>
        <dbReference type="SAM" id="Coils"/>
    </source>
</evidence>
<dbReference type="RefSeq" id="XP_027883013.1">
    <property type="nucleotide sequence ID" value="XM_028027212.1"/>
</dbReference>
<accession>A0A3B5L7F0</accession>
<dbReference type="GO" id="GO:0005743">
    <property type="term" value="C:mitochondrial inner membrane"/>
    <property type="evidence" value="ECO:0007669"/>
    <property type="project" value="UniProtKB-SubCell"/>
</dbReference>
<feature type="transmembrane region" description="Helical" evidence="18">
    <location>
        <begin position="69"/>
        <end position="89"/>
    </location>
</feature>
<reference evidence="19" key="2">
    <citation type="submission" date="2025-09" db="UniProtKB">
        <authorList>
            <consortium name="Ensembl"/>
        </authorList>
    </citation>
    <scope>IDENTIFICATION</scope>
</reference>
<dbReference type="InterPro" id="IPR019173">
    <property type="entry name" value="NADH_UbQ_OxRdtase_B5_su"/>
</dbReference>
<comment type="subcellular location">
    <subcellularLocation>
        <location evidence="2">Mitochondrion inner membrane</location>
        <topology evidence="2">Single-pass membrane protein</topology>
    </subcellularLocation>
</comment>
<evidence type="ECO:0000256" key="2">
    <source>
        <dbReference type="ARBA" id="ARBA00004434"/>
    </source>
</evidence>
<evidence type="ECO:0000256" key="10">
    <source>
        <dbReference type="ARBA" id="ARBA00022946"/>
    </source>
</evidence>
<keyword evidence="13" id="KW-0496">Mitochondrion</keyword>
<keyword evidence="6" id="KW-0813">Transport</keyword>
<name>A0A3B5L7F0_9TELE</name>
<dbReference type="PANTHER" id="PTHR13178:SF0">
    <property type="entry name" value="NADH DEHYDROGENASE [UBIQUINONE] 1 BETA SUBCOMPLEX SUBUNIT 5, MITOCHONDRIAL"/>
    <property type="match status" value="1"/>
</dbReference>
<comment type="subunit">
    <text evidence="4">Complex I is composed of 45 different subunits.</text>
</comment>
<dbReference type="GeneID" id="114150639"/>
<dbReference type="PANTHER" id="PTHR13178">
    <property type="entry name" value="NADH-UBIQUINONE OXIDOREDUCTASE SGDH SUBUNIT"/>
    <property type="match status" value="1"/>
</dbReference>
<evidence type="ECO:0000256" key="4">
    <source>
        <dbReference type="ARBA" id="ARBA00011533"/>
    </source>
</evidence>
<dbReference type="GeneTree" id="ENSGT00390000009980"/>
<evidence type="ECO:0000256" key="15">
    <source>
        <dbReference type="ARBA" id="ARBA00032395"/>
    </source>
</evidence>
<evidence type="ECO:0000256" key="11">
    <source>
        <dbReference type="ARBA" id="ARBA00022982"/>
    </source>
</evidence>
<keyword evidence="7" id="KW-0679">Respiratory chain</keyword>
<evidence type="ECO:0000256" key="18">
    <source>
        <dbReference type="SAM" id="Phobius"/>
    </source>
</evidence>
<keyword evidence="12 18" id="KW-1133">Transmembrane helix</keyword>
<evidence type="ECO:0000256" key="13">
    <source>
        <dbReference type="ARBA" id="ARBA00023128"/>
    </source>
</evidence>
<evidence type="ECO:0000256" key="16">
    <source>
        <dbReference type="ARBA" id="ARBA00032550"/>
    </source>
</evidence>
<dbReference type="Ensembl" id="ENSXCOT00000003754.1">
    <property type="protein sequence ID" value="ENSXCOP00000003714.1"/>
    <property type="gene ID" value="ENSXCOG00000002828.1"/>
</dbReference>
<dbReference type="KEGG" id="xco:114150639"/>
<evidence type="ECO:0000256" key="3">
    <source>
        <dbReference type="ARBA" id="ARBA00007152"/>
    </source>
</evidence>
<evidence type="ECO:0000256" key="5">
    <source>
        <dbReference type="ARBA" id="ARBA00015175"/>
    </source>
</evidence>
<proteinExistence type="inferred from homology"/>
<evidence type="ECO:0000256" key="9">
    <source>
        <dbReference type="ARBA" id="ARBA00022792"/>
    </source>
</evidence>
<evidence type="ECO:0000256" key="1">
    <source>
        <dbReference type="ARBA" id="ARBA00003195"/>
    </source>
</evidence>
<evidence type="ECO:0000256" key="6">
    <source>
        <dbReference type="ARBA" id="ARBA00022448"/>
    </source>
</evidence>
<keyword evidence="10" id="KW-0809">Transit peptide</keyword>
<feature type="coiled-coil region" evidence="17">
    <location>
        <begin position="126"/>
        <end position="153"/>
    </location>
</feature>
<keyword evidence="8 18" id="KW-0812">Transmembrane</keyword>
<evidence type="ECO:0000256" key="8">
    <source>
        <dbReference type="ARBA" id="ARBA00022692"/>
    </source>
</evidence>
<dbReference type="Pfam" id="PF09781">
    <property type="entry name" value="NDUF_B5"/>
    <property type="match status" value="1"/>
</dbReference>
<protein>
    <recommendedName>
        <fullName evidence="5">NADH dehydrogenase [ubiquinone] 1 beta subcomplex subunit 5, mitochondrial</fullName>
    </recommendedName>
    <alternativeName>
        <fullName evidence="16">Complex I-SGDH</fullName>
    </alternativeName>
    <alternativeName>
        <fullName evidence="15">NADH-ubiquinone oxidoreductase SGDH subunit</fullName>
    </alternativeName>
</protein>
<keyword evidence="11" id="KW-0249">Electron transport</keyword>
<evidence type="ECO:0000256" key="12">
    <source>
        <dbReference type="ARBA" id="ARBA00022989"/>
    </source>
</evidence>
<reference evidence="19" key="1">
    <citation type="submission" date="2025-08" db="UniProtKB">
        <authorList>
            <consortium name="Ensembl"/>
        </authorList>
    </citation>
    <scope>IDENTIFICATION</scope>
</reference>